<keyword evidence="4" id="KW-1185">Reference proteome</keyword>
<feature type="region of interest" description="Disordered" evidence="1">
    <location>
        <begin position="44"/>
        <end position="90"/>
    </location>
</feature>
<dbReference type="EMBL" id="WHUW01000012">
    <property type="protein sequence ID" value="KAF8440340.1"/>
    <property type="molecule type" value="Genomic_DNA"/>
</dbReference>
<feature type="domain" description="DUF6697" evidence="2">
    <location>
        <begin position="145"/>
        <end position="331"/>
    </location>
</feature>
<evidence type="ECO:0000256" key="1">
    <source>
        <dbReference type="SAM" id="MobiDB-lite"/>
    </source>
</evidence>
<dbReference type="Pfam" id="PF20411">
    <property type="entry name" value="DUF6697"/>
    <property type="match status" value="1"/>
</dbReference>
<comment type="caution">
    <text evidence="3">The sequence shown here is derived from an EMBL/GenBank/DDBJ whole genome shotgun (WGS) entry which is preliminary data.</text>
</comment>
<reference evidence="3" key="2">
    <citation type="journal article" date="2020" name="Nat. Commun.">
        <title>Large-scale genome sequencing of mycorrhizal fungi provides insights into the early evolution of symbiotic traits.</title>
        <authorList>
            <person name="Miyauchi S."/>
            <person name="Kiss E."/>
            <person name="Kuo A."/>
            <person name="Drula E."/>
            <person name="Kohler A."/>
            <person name="Sanchez-Garcia M."/>
            <person name="Morin E."/>
            <person name="Andreopoulos B."/>
            <person name="Barry K.W."/>
            <person name="Bonito G."/>
            <person name="Buee M."/>
            <person name="Carver A."/>
            <person name="Chen C."/>
            <person name="Cichocki N."/>
            <person name="Clum A."/>
            <person name="Culley D."/>
            <person name="Crous P.W."/>
            <person name="Fauchery L."/>
            <person name="Girlanda M."/>
            <person name="Hayes R.D."/>
            <person name="Keri Z."/>
            <person name="LaButti K."/>
            <person name="Lipzen A."/>
            <person name="Lombard V."/>
            <person name="Magnuson J."/>
            <person name="Maillard F."/>
            <person name="Murat C."/>
            <person name="Nolan M."/>
            <person name="Ohm R.A."/>
            <person name="Pangilinan J."/>
            <person name="Pereira M.F."/>
            <person name="Perotto S."/>
            <person name="Peter M."/>
            <person name="Pfister S."/>
            <person name="Riley R."/>
            <person name="Sitrit Y."/>
            <person name="Stielow J.B."/>
            <person name="Szollosi G."/>
            <person name="Zifcakova L."/>
            <person name="Stursova M."/>
            <person name="Spatafora J.W."/>
            <person name="Tedersoo L."/>
            <person name="Vaario L.M."/>
            <person name="Yamada A."/>
            <person name="Yan M."/>
            <person name="Wang P."/>
            <person name="Xu J."/>
            <person name="Bruns T."/>
            <person name="Baldrian P."/>
            <person name="Vilgalys R."/>
            <person name="Dunand C."/>
            <person name="Henrissat B."/>
            <person name="Grigoriev I.V."/>
            <person name="Hibbett D."/>
            <person name="Nagy L.G."/>
            <person name="Martin F.M."/>
        </authorList>
    </citation>
    <scope>NUCLEOTIDE SEQUENCE</scope>
    <source>
        <strain evidence="3">BED1</strain>
    </source>
</reference>
<evidence type="ECO:0000259" key="2">
    <source>
        <dbReference type="Pfam" id="PF20411"/>
    </source>
</evidence>
<accession>A0AAD4BVB3</accession>
<evidence type="ECO:0000313" key="4">
    <source>
        <dbReference type="Proteomes" id="UP001194468"/>
    </source>
</evidence>
<feature type="compositionally biased region" description="Basic and acidic residues" evidence="1">
    <location>
        <begin position="44"/>
        <end position="58"/>
    </location>
</feature>
<protein>
    <recommendedName>
        <fullName evidence="2">DUF6697 domain-containing protein</fullName>
    </recommendedName>
</protein>
<evidence type="ECO:0000313" key="3">
    <source>
        <dbReference type="EMBL" id="KAF8440340.1"/>
    </source>
</evidence>
<name>A0AAD4BVB3_BOLED</name>
<dbReference type="Proteomes" id="UP001194468">
    <property type="component" value="Unassembled WGS sequence"/>
</dbReference>
<reference evidence="3" key="1">
    <citation type="submission" date="2019-10" db="EMBL/GenBank/DDBJ databases">
        <authorList>
            <consortium name="DOE Joint Genome Institute"/>
            <person name="Kuo A."/>
            <person name="Miyauchi S."/>
            <person name="Kiss E."/>
            <person name="Drula E."/>
            <person name="Kohler A."/>
            <person name="Sanchez-Garcia M."/>
            <person name="Andreopoulos B."/>
            <person name="Barry K.W."/>
            <person name="Bonito G."/>
            <person name="Buee M."/>
            <person name="Carver A."/>
            <person name="Chen C."/>
            <person name="Cichocki N."/>
            <person name="Clum A."/>
            <person name="Culley D."/>
            <person name="Crous P.W."/>
            <person name="Fauchery L."/>
            <person name="Girlanda M."/>
            <person name="Hayes R."/>
            <person name="Keri Z."/>
            <person name="LaButti K."/>
            <person name="Lipzen A."/>
            <person name="Lombard V."/>
            <person name="Magnuson J."/>
            <person name="Maillard F."/>
            <person name="Morin E."/>
            <person name="Murat C."/>
            <person name="Nolan M."/>
            <person name="Ohm R."/>
            <person name="Pangilinan J."/>
            <person name="Pereira M."/>
            <person name="Perotto S."/>
            <person name="Peter M."/>
            <person name="Riley R."/>
            <person name="Sitrit Y."/>
            <person name="Stielow B."/>
            <person name="Szollosi G."/>
            <person name="Zifcakova L."/>
            <person name="Stursova M."/>
            <person name="Spatafora J.W."/>
            <person name="Tedersoo L."/>
            <person name="Vaario L.-M."/>
            <person name="Yamada A."/>
            <person name="Yan M."/>
            <person name="Wang P."/>
            <person name="Xu J."/>
            <person name="Bruns T."/>
            <person name="Baldrian P."/>
            <person name="Vilgalys R."/>
            <person name="Henrissat B."/>
            <person name="Grigoriev I.V."/>
            <person name="Hibbett D."/>
            <person name="Nagy L.G."/>
            <person name="Martin F.M."/>
        </authorList>
    </citation>
    <scope>NUCLEOTIDE SEQUENCE</scope>
    <source>
        <strain evidence="3">BED1</strain>
    </source>
</reference>
<proteinExistence type="predicted"/>
<dbReference type="InterPro" id="IPR046520">
    <property type="entry name" value="DUF6697"/>
</dbReference>
<sequence>MLQNADLRPGHPTLSRHRDLVGRPSRKMTRVEVVVPTWRQVRDAHHERRVKGESEARHSGTGLGAVGDADAERDPQGQQQQPPPATQIKSEDDEANDYFHLQAQIKVEVKPEEIISENVVRDRMALVGYDTFDIKIPKDLLDATATREFTTRMWGGSMQATFPRIGKEFTHGLDDFMYLSLLYDPQAPRWPGSPGLFFRFKDEGEAWPKIMRLVVRLRNNAWQYMGQYKLTAAPPLTPDEWNAQSFKVKRKWANKLSGRKFDGGLKARLVLRKRLRRDPTPQEIATALQSNERFRVSADEILEACDQGRAVVHVWCMKCVGYDVDFQEMIATCS</sequence>
<organism evidence="3 4">
    <name type="scientific">Boletus edulis BED1</name>
    <dbReference type="NCBI Taxonomy" id="1328754"/>
    <lineage>
        <taxon>Eukaryota</taxon>
        <taxon>Fungi</taxon>
        <taxon>Dikarya</taxon>
        <taxon>Basidiomycota</taxon>
        <taxon>Agaricomycotina</taxon>
        <taxon>Agaricomycetes</taxon>
        <taxon>Agaricomycetidae</taxon>
        <taxon>Boletales</taxon>
        <taxon>Boletineae</taxon>
        <taxon>Boletaceae</taxon>
        <taxon>Boletoideae</taxon>
        <taxon>Boletus</taxon>
    </lineage>
</organism>
<dbReference type="AlphaFoldDB" id="A0AAD4BVB3"/>
<feature type="region of interest" description="Disordered" evidence="1">
    <location>
        <begin position="1"/>
        <end position="28"/>
    </location>
</feature>
<gene>
    <name evidence="3" type="ORF">L210DRAFT_3645512</name>
</gene>